<dbReference type="KEGG" id="jcu:105646818"/>
<dbReference type="GO" id="GO:0006694">
    <property type="term" value="P:steroid biosynthetic process"/>
    <property type="evidence" value="ECO:0007669"/>
    <property type="project" value="InterPro"/>
</dbReference>
<accession>A0A067JXU5</accession>
<comment type="similarity">
    <text evidence="3">Belongs to the 3-beta-HSD family.</text>
</comment>
<evidence type="ECO:0000313" key="5">
    <source>
        <dbReference type="EMBL" id="KDP24364.1"/>
    </source>
</evidence>
<evidence type="ECO:0000256" key="3">
    <source>
        <dbReference type="RuleBase" id="RU004475"/>
    </source>
</evidence>
<dbReference type="SUPFAM" id="SSF51735">
    <property type="entry name" value="NAD(P)-binding Rossmann-fold domains"/>
    <property type="match status" value="1"/>
</dbReference>
<dbReference type="Pfam" id="PF01073">
    <property type="entry name" value="3Beta_HSD"/>
    <property type="match status" value="1"/>
</dbReference>
<dbReference type="STRING" id="180498.A0A067JXU5"/>
<dbReference type="Gene3D" id="3.40.50.720">
    <property type="entry name" value="NAD(P)-binding Rossmann-like Domain"/>
    <property type="match status" value="1"/>
</dbReference>
<dbReference type="Proteomes" id="UP000027138">
    <property type="component" value="Unassembled WGS sequence"/>
</dbReference>
<keyword evidence="6" id="KW-1185">Reference proteome</keyword>
<evidence type="ECO:0000256" key="1">
    <source>
        <dbReference type="ARBA" id="ARBA00022857"/>
    </source>
</evidence>
<feature type="domain" description="3-beta hydroxysteroid dehydrogenase/isomerase" evidence="4">
    <location>
        <begin position="42"/>
        <end position="162"/>
    </location>
</feature>
<proteinExistence type="inferred from homology"/>
<dbReference type="InterPro" id="IPR036291">
    <property type="entry name" value="NAD(P)-bd_dom_sf"/>
</dbReference>
<dbReference type="PANTHER" id="PTHR10366">
    <property type="entry name" value="NAD DEPENDENT EPIMERASE/DEHYDRATASE"/>
    <property type="match status" value="1"/>
</dbReference>
<keyword evidence="2 3" id="KW-0560">Oxidoreductase</keyword>
<reference evidence="5 6" key="1">
    <citation type="journal article" date="2014" name="PLoS ONE">
        <title>Global Analysis of Gene Expression Profiles in Physic Nut (Jatropha curcas L.) Seedlings Exposed to Salt Stress.</title>
        <authorList>
            <person name="Zhang L."/>
            <person name="Zhang C."/>
            <person name="Wu P."/>
            <person name="Chen Y."/>
            <person name="Li M."/>
            <person name="Jiang H."/>
            <person name="Wu G."/>
        </authorList>
    </citation>
    <scope>NUCLEOTIDE SEQUENCE [LARGE SCALE GENOMIC DNA]</scope>
    <source>
        <strain evidence="6">cv. GZQX0401</strain>
        <tissue evidence="5">Young leaves</tissue>
    </source>
</reference>
<keyword evidence="1" id="KW-0521">NADP</keyword>
<evidence type="ECO:0000313" key="6">
    <source>
        <dbReference type="Proteomes" id="UP000027138"/>
    </source>
</evidence>
<sequence>MEEVMLSKQFSLLTFKEEEIHCIGRAFNGSNLLARENKLVCVTSGNSFLGSHIVKKLLADGYLVRVTIQNQVDFEDMRALMKDEEITKLENVVVAKMQDLGSLCDAFRGCHAIFHTSSFIDLHGVSGYSEQMAFLETEAAKNVIEACSRSAYVKRCIFTSSLLASIWINDKLEGTIDESCWSSEEFCIENKLWLALGKMKAEKAAWRKSKELKVKLVTICPALLMDPSFPSAHRNSSLPYLKGFSKMLQRGILATGDVNKVAEAHVRVYEAIDGGAYGRYLCFDKVVQRLDEALQLEDELKRHGLSLVLPQEIEEIHSNLSNFKLPRLLLQASQSKSCRQ</sequence>
<name>A0A067JXU5_JATCU</name>
<dbReference type="AlphaFoldDB" id="A0A067JXU5"/>
<gene>
    <name evidence="5" type="ORF">JCGZ_25660</name>
</gene>
<organism evidence="5 6">
    <name type="scientific">Jatropha curcas</name>
    <name type="common">Barbados nut</name>
    <dbReference type="NCBI Taxonomy" id="180498"/>
    <lineage>
        <taxon>Eukaryota</taxon>
        <taxon>Viridiplantae</taxon>
        <taxon>Streptophyta</taxon>
        <taxon>Embryophyta</taxon>
        <taxon>Tracheophyta</taxon>
        <taxon>Spermatophyta</taxon>
        <taxon>Magnoliopsida</taxon>
        <taxon>eudicotyledons</taxon>
        <taxon>Gunneridae</taxon>
        <taxon>Pentapetalae</taxon>
        <taxon>rosids</taxon>
        <taxon>fabids</taxon>
        <taxon>Malpighiales</taxon>
        <taxon>Euphorbiaceae</taxon>
        <taxon>Crotonoideae</taxon>
        <taxon>Jatropheae</taxon>
        <taxon>Jatropha</taxon>
    </lineage>
</organism>
<evidence type="ECO:0000256" key="2">
    <source>
        <dbReference type="ARBA" id="ARBA00023002"/>
    </source>
</evidence>
<dbReference type="InterPro" id="IPR002225">
    <property type="entry name" value="3Beta_OHSteriod_DH/Estase"/>
</dbReference>
<protein>
    <recommendedName>
        <fullName evidence="4">3-beta hydroxysteroid dehydrogenase/isomerase domain-containing protein</fullName>
    </recommendedName>
</protein>
<dbReference type="PANTHER" id="PTHR10366:SF589">
    <property type="entry name" value="CINNAMOYL-COA REDUCTASE-LIKE SNL6"/>
    <property type="match status" value="1"/>
</dbReference>
<dbReference type="OrthoDB" id="2735536at2759"/>
<evidence type="ECO:0000259" key="4">
    <source>
        <dbReference type="Pfam" id="PF01073"/>
    </source>
</evidence>
<dbReference type="InterPro" id="IPR050425">
    <property type="entry name" value="NAD(P)_dehydrat-like"/>
</dbReference>
<dbReference type="EMBL" id="KK915127">
    <property type="protein sequence ID" value="KDP24364.1"/>
    <property type="molecule type" value="Genomic_DNA"/>
</dbReference>
<dbReference type="GO" id="GO:0016616">
    <property type="term" value="F:oxidoreductase activity, acting on the CH-OH group of donors, NAD or NADP as acceptor"/>
    <property type="evidence" value="ECO:0007669"/>
    <property type="project" value="InterPro"/>
</dbReference>